<evidence type="ECO:0000256" key="7">
    <source>
        <dbReference type="SAM" id="Phobius"/>
    </source>
</evidence>
<dbReference type="Pfam" id="PF01793">
    <property type="entry name" value="Glyco_transf_15"/>
    <property type="match status" value="1"/>
</dbReference>
<evidence type="ECO:0000256" key="1">
    <source>
        <dbReference type="ARBA" id="ARBA00004606"/>
    </source>
</evidence>
<dbReference type="InterPro" id="IPR029044">
    <property type="entry name" value="Nucleotide-diphossugar_trans"/>
</dbReference>
<keyword evidence="3" id="KW-0328">Glycosyltransferase</keyword>
<protein>
    <submittedName>
        <fullName evidence="8">Uncharacterized protein</fullName>
    </submittedName>
</protein>
<feature type="transmembrane region" description="Helical" evidence="7">
    <location>
        <begin position="12"/>
        <end position="36"/>
    </location>
</feature>
<sequence>MMIKSVRQRLRLNSVWVVRLFVAFAALLALGNLYYLKRAEYSRPVIQEETYRVINLATEKVPKENATIMSLCRNEDLGGIVRSIQNLEDRFNRNFHYDWVFLNNEPFSDEFKDKVSKMVSGEAKFGLIPAEHWSYPDFIDQDKAREERNKMADMGIIYADSESYRHMCRYNSGFFYRHPLLQKYRYYWRVEPDVDFYCDVDYDPFSVLRQHNKVYGFTISIYEFHATIPTLWDSVKEFLGKNPGAQHKNSLVDFISDDHGNSYNLCHFWSNFEVADMDFWRSKVYDDFFKHLDATGGFFYERWGDAPVHSIAAALFLDRDQIHFFDRIGYNHGVYSMCPVDDNVWVNSKCSCDKNSDFTFRGYSCGQRYYKVTNREKPSNWKQYADL</sequence>
<dbReference type="SUPFAM" id="SSF53448">
    <property type="entry name" value="Nucleotide-diphospho-sugar transferases"/>
    <property type="match status" value="1"/>
</dbReference>
<organism evidence="8 9">
    <name type="scientific">Ogataea philodendri</name>
    <dbReference type="NCBI Taxonomy" id="1378263"/>
    <lineage>
        <taxon>Eukaryota</taxon>
        <taxon>Fungi</taxon>
        <taxon>Dikarya</taxon>
        <taxon>Ascomycota</taxon>
        <taxon>Saccharomycotina</taxon>
        <taxon>Pichiomycetes</taxon>
        <taxon>Pichiales</taxon>
        <taxon>Pichiaceae</taxon>
        <taxon>Ogataea</taxon>
    </lineage>
</organism>
<dbReference type="PIRSF" id="PIRSF018153">
    <property type="entry name" value="Glyco_trans_15"/>
    <property type="match status" value="1"/>
</dbReference>
<dbReference type="GO" id="GO:0006493">
    <property type="term" value="P:protein O-linked glycosylation"/>
    <property type="evidence" value="ECO:0007669"/>
    <property type="project" value="TreeGrafter"/>
</dbReference>
<name>A0A9P8T981_9ASCO</name>
<keyword evidence="7" id="KW-1133">Transmembrane helix</keyword>
<dbReference type="GeneID" id="70232752"/>
<reference evidence="8" key="1">
    <citation type="journal article" date="2021" name="Open Biol.">
        <title>Shared evolutionary footprints suggest mitochondrial oxidative damage underlies multiple complex I losses in fungi.</title>
        <authorList>
            <person name="Schikora-Tamarit M.A."/>
            <person name="Marcet-Houben M."/>
            <person name="Nosek J."/>
            <person name="Gabaldon T."/>
        </authorList>
    </citation>
    <scope>NUCLEOTIDE SEQUENCE</scope>
    <source>
        <strain evidence="8">CBS6075</strain>
    </source>
</reference>
<keyword evidence="9" id="KW-1185">Reference proteome</keyword>
<evidence type="ECO:0000256" key="2">
    <source>
        <dbReference type="ARBA" id="ARBA00007677"/>
    </source>
</evidence>
<evidence type="ECO:0000256" key="3">
    <source>
        <dbReference type="ARBA" id="ARBA00022676"/>
    </source>
</evidence>
<dbReference type="GO" id="GO:0006487">
    <property type="term" value="P:protein N-linked glycosylation"/>
    <property type="evidence" value="ECO:0007669"/>
    <property type="project" value="TreeGrafter"/>
</dbReference>
<dbReference type="EMBL" id="JAEUBE010000084">
    <property type="protein sequence ID" value="KAH3671073.1"/>
    <property type="molecule type" value="Genomic_DNA"/>
</dbReference>
<dbReference type="GO" id="GO:0000026">
    <property type="term" value="F:alpha-1,2-mannosyltransferase activity"/>
    <property type="evidence" value="ECO:0007669"/>
    <property type="project" value="TreeGrafter"/>
</dbReference>
<comment type="similarity">
    <text evidence="2">Belongs to the glycosyltransferase 15 family.</text>
</comment>
<evidence type="ECO:0000313" key="9">
    <source>
        <dbReference type="Proteomes" id="UP000769157"/>
    </source>
</evidence>
<reference evidence="8" key="2">
    <citation type="submission" date="2021-01" db="EMBL/GenBank/DDBJ databases">
        <authorList>
            <person name="Schikora-Tamarit M.A."/>
        </authorList>
    </citation>
    <scope>NUCLEOTIDE SEQUENCE</scope>
    <source>
        <strain evidence="8">CBS6075</strain>
    </source>
</reference>
<dbReference type="Proteomes" id="UP000769157">
    <property type="component" value="Unassembled WGS sequence"/>
</dbReference>
<accession>A0A9P8T981</accession>
<dbReference type="GO" id="GO:0016020">
    <property type="term" value="C:membrane"/>
    <property type="evidence" value="ECO:0007669"/>
    <property type="project" value="UniProtKB-SubCell"/>
</dbReference>
<proteinExistence type="inferred from homology"/>
<dbReference type="FunFam" id="3.90.550.10:FF:000051">
    <property type="entry name" value="Alpha-1,2-mannosyltransferase (Ktr4)"/>
    <property type="match status" value="1"/>
</dbReference>
<dbReference type="AlphaFoldDB" id="A0A9P8T981"/>
<dbReference type="OrthoDB" id="439943at2759"/>
<dbReference type="Gene3D" id="3.90.550.10">
    <property type="entry name" value="Spore Coat Polysaccharide Biosynthesis Protein SpsA, Chain A"/>
    <property type="match status" value="1"/>
</dbReference>
<keyword evidence="7" id="KW-0812">Transmembrane</keyword>
<evidence type="ECO:0000256" key="5">
    <source>
        <dbReference type="ARBA" id="ARBA00022968"/>
    </source>
</evidence>
<dbReference type="PANTHER" id="PTHR31121">
    <property type="entry name" value="ALPHA-1,2 MANNOSYLTRANSFERASE KTR1"/>
    <property type="match status" value="1"/>
</dbReference>
<keyword evidence="4" id="KW-0808">Transferase</keyword>
<evidence type="ECO:0000256" key="6">
    <source>
        <dbReference type="PIRSR" id="PIRSR018153-1"/>
    </source>
</evidence>
<dbReference type="RefSeq" id="XP_046064441.1">
    <property type="nucleotide sequence ID" value="XM_046208916.1"/>
</dbReference>
<comment type="subcellular location">
    <subcellularLocation>
        <location evidence="1">Membrane</location>
        <topology evidence="1">Single-pass type II membrane protein</topology>
    </subcellularLocation>
</comment>
<evidence type="ECO:0000256" key="4">
    <source>
        <dbReference type="ARBA" id="ARBA00022679"/>
    </source>
</evidence>
<evidence type="ECO:0000313" key="8">
    <source>
        <dbReference type="EMBL" id="KAH3671073.1"/>
    </source>
</evidence>
<dbReference type="GO" id="GO:0000032">
    <property type="term" value="P:cell wall mannoprotein biosynthetic process"/>
    <property type="evidence" value="ECO:0007669"/>
    <property type="project" value="TreeGrafter"/>
</dbReference>
<dbReference type="InterPro" id="IPR002685">
    <property type="entry name" value="Glyco_trans_15"/>
</dbReference>
<keyword evidence="7" id="KW-0472">Membrane</keyword>
<dbReference type="GO" id="GO:0005794">
    <property type="term" value="C:Golgi apparatus"/>
    <property type="evidence" value="ECO:0007669"/>
    <property type="project" value="TreeGrafter"/>
</dbReference>
<comment type="caution">
    <text evidence="8">The sequence shown here is derived from an EMBL/GenBank/DDBJ whole genome shotgun (WGS) entry which is preliminary data.</text>
</comment>
<feature type="active site" description="Nucleophile" evidence="6">
    <location>
        <position position="273"/>
    </location>
</feature>
<gene>
    <name evidence="8" type="ORF">OGAPHI_000784</name>
</gene>
<dbReference type="PANTHER" id="PTHR31121:SF6">
    <property type="entry name" value="ALPHA-1,2 MANNOSYLTRANSFERASE KTR1"/>
    <property type="match status" value="1"/>
</dbReference>
<keyword evidence="5" id="KW-0735">Signal-anchor</keyword>